<protein>
    <submittedName>
        <fullName evidence="1">Uncharacterized protein</fullName>
    </submittedName>
</protein>
<reference evidence="1 2" key="1">
    <citation type="submission" date="2013-11" db="EMBL/GenBank/DDBJ databases">
        <title>The Damaraland mole rat (Fukomys damarensis) genome and evolution of African mole rats.</title>
        <authorList>
            <person name="Gladyshev V.N."/>
            <person name="Fang X."/>
        </authorList>
    </citation>
    <scope>NUCLEOTIDE SEQUENCE [LARGE SCALE GENOMIC DNA]</scope>
    <source>
        <tissue evidence="1">Liver</tissue>
    </source>
</reference>
<keyword evidence="2" id="KW-1185">Reference proteome</keyword>
<proteinExistence type="predicted"/>
<organism evidence="1 2">
    <name type="scientific">Fukomys damarensis</name>
    <name type="common">Damaraland mole rat</name>
    <name type="synonym">Cryptomys damarensis</name>
    <dbReference type="NCBI Taxonomy" id="885580"/>
    <lineage>
        <taxon>Eukaryota</taxon>
        <taxon>Metazoa</taxon>
        <taxon>Chordata</taxon>
        <taxon>Craniata</taxon>
        <taxon>Vertebrata</taxon>
        <taxon>Euteleostomi</taxon>
        <taxon>Mammalia</taxon>
        <taxon>Eutheria</taxon>
        <taxon>Euarchontoglires</taxon>
        <taxon>Glires</taxon>
        <taxon>Rodentia</taxon>
        <taxon>Hystricomorpha</taxon>
        <taxon>Bathyergidae</taxon>
        <taxon>Fukomys</taxon>
    </lineage>
</organism>
<dbReference type="AlphaFoldDB" id="A0A091DSR3"/>
<gene>
    <name evidence="1" type="ORF">H920_12744</name>
</gene>
<sequence>MGRVQELKAGCLRASAVAGQKVKVYFGSESGSAGWGSVGFACAERVDLRADPGLADDHATSAPQIIRTLRAHLLMSKKRCQFPEWNHLRPALWRKALEDKQDFDGRADEAARVRDTRGVCLCRKTQSGDEKAAWA</sequence>
<dbReference type="Proteomes" id="UP000028990">
    <property type="component" value="Unassembled WGS sequence"/>
</dbReference>
<evidence type="ECO:0000313" key="1">
    <source>
        <dbReference type="EMBL" id="KFO25826.1"/>
    </source>
</evidence>
<dbReference type="EMBL" id="KN123330">
    <property type="protein sequence ID" value="KFO25826.1"/>
    <property type="molecule type" value="Genomic_DNA"/>
</dbReference>
<accession>A0A091DSR3</accession>
<evidence type="ECO:0000313" key="2">
    <source>
        <dbReference type="Proteomes" id="UP000028990"/>
    </source>
</evidence>
<name>A0A091DSR3_FUKDA</name>